<evidence type="ECO:0000313" key="3">
    <source>
        <dbReference type="Proteomes" id="UP000032515"/>
    </source>
</evidence>
<dbReference type="Pfam" id="PF09537">
    <property type="entry name" value="DUF2383"/>
    <property type="match status" value="1"/>
</dbReference>
<sequence length="131" mass="13988">MDKDILDHLKTLHTSAIDARSGYEEALEDAEGKGMTPLFRDMIALHDSNAEELGGALINAGETADEDGSFMSLVHRTIMNVRSLFNGLDGSVLPGLIDGEKRNVAKYDDALKVTAGSPAIASMLSAQRGKI</sequence>
<protein>
    <recommendedName>
        <fullName evidence="1">DUF2383 domain-containing protein</fullName>
    </recommendedName>
</protein>
<organism evidence="2 3">
    <name type="scientific">Rhodopseudomonas palustris</name>
    <dbReference type="NCBI Taxonomy" id="1076"/>
    <lineage>
        <taxon>Bacteria</taxon>
        <taxon>Pseudomonadati</taxon>
        <taxon>Pseudomonadota</taxon>
        <taxon>Alphaproteobacteria</taxon>
        <taxon>Hyphomicrobiales</taxon>
        <taxon>Nitrobacteraceae</taxon>
        <taxon>Rhodopseudomonas</taxon>
    </lineage>
</organism>
<dbReference type="OrthoDB" id="7723758at2"/>
<dbReference type="InterPro" id="IPR012347">
    <property type="entry name" value="Ferritin-like"/>
</dbReference>
<dbReference type="Proteomes" id="UP000032515">
    <property type="component" value="Unassembled WGS sequence"/>
</dbReference>
<dbReference type="Gene3D" id="1.20.1260.10">
    <property type="match status" value="1"/>
</dbReference>
<dbReference type="InterPro" id="IPR019052">
    <property type="entry name" value="DUF2383"/>
</dbReference>
<dbReference type="EMBL" id="JXXE01000207">
    <property type="protein sequence ID" value="KIZ43886.1"/>
    <property type="molecule type" value="Genomic_DNA"/>
</dbReference>
<evidence type="ECO:0000313" key="2">
    <source>
        <dbReference type="EMBL" id="KIZ43886.1"/>
    </source>
</evidence>
<dbReference type="RefSeq" id="WP_044409834.1">
    <property type="nucleotide sequence ID" value="NZ_JXXE01000207.1"/>
</dbReference>
<accession>A0A0D7ETA9</accession>
<proteinExistence type="predicted"/>
<dbReference type="AlphaFoldDB" id="A0A0D7ETA9"/>
<evidence type="ECO:0000259" key="1">
    <source>
        <dbReference type="Pfam" id="PF09537"/>
    </source>
</evidence>
<comment type="caution">
    <text evidence="2">The sequence shown here is derived from an EMBL/GenBank/DDBJ whole genome shotgun (WGS) entry which is preliminary data.</text>
</comment>
<feature type="non-terminal residue" evidence="2">
    <location>
        <position position="131"/>
    </location>
</feature>
<gene>
    <name evidence="2" type="ORF">OO17_10565</name>
</gene>
<feature type="domain" description="DUF2383" evidence="1">
    <location>
        <begin position="4"/>
        <end position="112"/>
    </location>
</feature>
<name>A0A0D7ETA9_RHOPL</name>
<reference evidence="2 3" key="1">
    <citation type="submission" date="2014-11" db="EMBL/GenBank/DDBJ databases">
        <title>Genomics and ecophysiology of heterotrophic nitrogen fixing bacteria isolated from estuarine surface water.</title>
        <authorList>
            <person name="Bentzon-Tilia M."/>
            <person name="Severin I."/>
            <person name="Hansen L.H."/>
            <person name="Riemann L."/>
        </authorList>
    </citation>
    <scope>NUCLEOTIDE SEQUENCE [LARGE SCALE GENOMIC DNA]</scope>
    <source>
        <strain evidence="2 3">BAL398</strain>
    </source>
</reference>